<feature type="chain" id="PRO_5039644579" description="DUF4352 domain-containing protein" evidence="3">
    <location>
        <begin position="19"/>
        <end position="183"/>
    </location>
</feature>
<evidence type="ECO:0008006" key="6">
    <source>
        <dbReference type="Google" id="ProtNLM"/>
    </source>
</evidence>
<evidence type="ECO:0000313" key="5">
    <source>
        <dbReference type="Proteomes" id="UP000548476"/>
    </source>
</evidence>
<dbReference type="AlphaFoldDB" id="A0A841FGM7"/>
<dbReference type="Proteomes" id="UP000548476">
    <property type="component" value="Unassembled WGS sequence"/>
</dbReference>
<comment type="caution">
    <text evidence="4">The sequence shown here is derived from an EMBL/GenBank/DDBJ whole genome shotgun (WGS) entry which is preliminary data.</text>
</comment>
<evidence type="ECO:0000256" key="2">
    <source>
        <dbReference type="SAM" id="MobiDB-lite"/>
    </source>
</evidence>
<dbReference type="RefSeq" id="WP_184787678.1">
    <property type="nucleotide sequence ID" value="NZ_BONT01000067.1"/>
</dbReference>
<keyword evidence="5" id="KW-1185">Reference proteome</keyword>
<reference evidence="4 5" key="1">
    <citation type="submission" date="2020-08" db="EMBL/GenBank/DDBJ databases">
        <title>Genomic Encyclopedia of Type Strains, Phase IV (KMG-IV): sequencing the most valuable type-strain genomes for metagenomic binning, comparative biology and taxonomic classification.</title>
        <authorList>
            <person name="Goeker M."/>
        </authorList>
    </citation>
    <scope>NUCLEOTIDE SEQUENCE [LARGE SCALE GENOMIC DNA]</scope>
    <source>
        <strain evidence="4 5">YIM 65646</strain>
    </source>
</reference>
<gene>
    <name evidence="4" type="ORF">HNR73_002669</name>
</gene>
<name>A0A841FGM7_9ACTN</name>
<organism evidence="4 5">
    <name type="scientific">Phytomonospora endophytica</name>
    <dbReference type="NCBI Taxonomy" id="714109"/>
    <lineage>
        <taxon>Bacteria</taxon>
        <taxon>Bacillati</taxon>
        <taxon>Actinomycetota</taxon>
        <taxon>Actinomycetes</taxon>
        <taxon>Micromonosporales</taxon>
        <taxon>Micromonosporaceae</taxon>
        <taxon>Phytomonospora</taxon>
    </lineage>
</organism>
<protein>
    <recommendedName>
        <fullName evidence="6">DUF4352 domain-containing protein</fullName>
    </recommendedName>
</protein>
<dbReference type="InterPro" id="IPR029050">
    <property type="entry name" value="Immunoprotect_excell_Ig-like"/>
</dbReference>
<proteinExistence type="predicted"/>
<evidence type="ECO:0000313" key="4">
    <source>
        <dbReference type="EMBL" id="MBB6034815.1"/>
    </source>
</evidence>
<sequence length="183" mass="18919">MKKTIVTSAALLSLALLAGCGSSDDGGKGDDKPADTGSQAPASDEKDGEHGLDTPYAYPDGFTVTLSNFERGKSSDTALPAETDFVRFTVQVENKTGKAVDLGLFTIQCKTGDDGSAAEEVFDEGLGGQLTGTVNDGKKATGDFACVLDPAETKLQIEVSPNYGDDITELPDTAVFNGEVAAK</sequence>
<dbReference type="Gene3D" id="2.60.40.1240">
    <property type="match status" value="1"/>
</dbReference>
<feature type="compositionally biased region" description="Basic and acidic residues" evidence="2">
    <location>
        <begin position="25"/>
        <end position="34"/>
    </location>
</feature>
<feature type="region of interest" description="Disordered" evidence="2">
    <location>
        <begin position="23"/>
        <end position="56"/>
    </location>
</feature>
<evidence type="ECO:0000256" key="1">
    <source>
        <dbReference type="ARBA" id="ARBA00022729"/>
    </source>
</evidence>
<accession>A0A841FGM7</accession>
<feature type="signal peptide" evidence="3">
    <location>
        <begin position="1"/>
        <end position="18"/>
    </location>
</feature>
<feature type="compositionally biased region" description="Basic and acidic residues" evidence="2">
    <location>
        <begin position="43"/>
        <end position="52"/>
    </location>
</feature>
<dbReference type="PROSITE" id="PS51257">
    <property type="entry name" value="PROKAR_LIPOPROTEIN"/>
    <property type="match status" value="1"/>
</dbReference>
<evidence type="ECO:0000256" key="3">
    <source>
        <dbReference type="SAM" id="SignalP"/>
    </source>
</evidence>
<dbReference type="EMBL" id="JACHGT010000005">
    <property type="protein sequence ID" value="MBB6034815.1"/>
    <property type="molecule type" value="Genomic_DNA"/>
</dbReference>
<keyword evidence="1 3" id="KW-0732">Signal</keyword>